<protein>
    <submittedName>
        <fullName evidence="6">MORN repeat-containing protein 5</fullName>
    </submittedName>
</protein>
<sequence>DSSKTTKIDSDKTLGRRPTCACHGKVEEPSSHLTKDLKGLSPDTKDLSSAESSAEDRKRIPCTCGESEECLGWRPAVPEEPKMDSPQEFEEPKEESSIKDQGKKPETCTCDMKDGKDKVGDDDNLVREKLLHLMQLWFQLKQRVCHCRKIGWMTARFWERRKRKTRCICKKLDKRRVKLLRMMKEVRDELVDKRIQEEETKIREEKINQLYKLVGPALAAEYKELSEKHPPPPKRESDSFTKMIMKEFGGQLRKYRMQNLKDGSIHREHRRGDYDSLQYVELPNGSKYYGQFSRLGMEGKCIYKMVHGPVYVGSMVDGKMEGKGQLIYANGGIVEGTWVNGTLFDPKYTFSDGLKFQPYNWKYCRMPDRRFVSEMVNGMNSPDNV</sequence>
<dbReference type="PANTHER" id="PTHR46437">
    <property type="entry name" value="MORN REPEAT-CONTAINING PROTEIN 5"/>
    <property type="match status" value="1"/>
</dbReference>
<proteinExistence type="predicted"/>
<feature type="non-terminal residue" evidence="6">
    <location>
        <position position="1"/>
    </location>
</feature>
<organism evidence="6">
    <name type="scientific">Lygus hesperus</name>
    <name type="common">Western plant bug</name>
    <dbReference type="NCBI Taxonomy" id="30085"/>
    <lineage>
        <taxon>Eukaryota</taxon>
        <taxon>Metazoa</taxon>
        <taxon>Ecdysozoa</taxon>
        <taxon>Arthropoda</taxon>
        <taxon>Hexapoda</taxon>
        <taxon>Insecta</taxon>
        <taxon>Pterygota</taxon>
        <taxon>Neoptera</taxon>
        <taxon>Paraneoptera</taxon>
        <taxon>Hemiptera</taxon>
        <taxon>Heteroptera</taxon>
        <taxon>Panheteroptera</taxon>
        <taxon>Cimicomorpha</taxon>
        <taxon>Miridae</taxon>
        <taxon>Mirini</taxon>
        <taxon>Lygus</taxon>
    </lineage>
</organism>
<gene>
    <name evidence="6" type="primary">morn5_0</name>
    <name evidence="6" type="ORF">CM83_12293</name>
</gene>
<keyword evidence="2" id="KW-0282">Flagellum</keyword>
<evidence type="ECO:0000256" key="1">
    <source>
        <dbReference type="ARBA" id="ARBA00004230"/>
    </source>
</evidence>
<dbReference type="EMBL" id="GBHO01000161">
    <property type="protein sequence ID" value="JAG43443.1"/>
    <property type="molecule type" value="Transcribed_RNA"/>
</dbReference>
<feature type="region of interest" description="Disordered" evidence="5">
    <location>
        <begin position="1"/>
        <end position="60"/>
    </location>
</feature>
<feature type="region of interest" description="Disordered" evidence="5">
    <location>
        <begin position="73"/>
        <end position="113"/>
    </location>
</feature>
<feature type="compositionally biased region" description="Basic and acidic residues" evidence="5">
    <location>
        <begin position="1"/>
        <end position="14"/>
    </location>
</feature>
<evidence type="ECO:0000313" key="6">
    <source>
        <dbReference type="EMBL" id="JAG43443.1"/>
    </source>
</evidence>
<keyword evidence="4" id="KW-0966">Cell projection</keyword>
<dbReference type="InterPro" id="IPR042814">
    <property type="entry name" value="Morn5"/>
</dbReference>
<evidence type="ECO:0000256" key="4">
    <source>
        <dbReference type="ARBA" id="ARBA00023273"/>
    </source>
</evidence>
<evidence type="ECO:0000256" key="3">
    <source>
        <dbReference type="ARBA" id="ARBA00023069"/>
    </source>
</evidence>
<comment type="subcellular location">
    <subcellularLocation>
        <location evidence="1">Cell projection</location>
        <location evidence="1">Cilium</location>
        <location evidence="1">Flagellum</location>
    </subcellularLocation>
</comment>
<name>A0A0A9ZHQ0_LYGHE</name>
<dbReference type="SUPFAM" id="SSF82185">
    <property type="entry name" value="Histone H3 K4-specific methyltransferase SET7/9 N-terminal domain"/>
    <property type="match status" value="1"/>
</dbReference>
<feature type="compositionally biased region" description="Basic and acidic residues" evidence="5">
    <location>
        <begin position="24"/>
        <end position="59"/>
    </location>
</feature>
<accession>A0A0A9ZHQ0</accession>
<evidence type="ECO:0000256" key="2">
    <source>
        <dbReference type="ARBA" id="ARBA00022846"/>
    </source>
</evidence>
<keyword evidence="3" id="KW-0969">Cilium</keyword>
<reference evidence="6" key="2">
    <citation type="submission" date="2014-07" db="EMBL/GenBank/DDBJ databases">
        <authorList>
            <person name="Hull J."/>
        </authorList>
    </citation>
    <scope>NUCLEOTIDE SEQUENCE</scope>
</reference>
<feature type="compositionally biased region" description="Basic and acidic residues" evidence="5">
    <location>
        <begin position="94"/>
        <end position="113"/>
    </location>
</feature>
<dbReference type="PANTHER" id="PTHR46437:SF1">
    <property type="entry name" value="MORN REPEAT-CONTAINING PROTEIN 5"/>
    <property type="match status" value="1"/>
</dbReference>
<feature type="non-terminal residue" evidence="6">
    <location>
        <position position="385"/>
    </location>
</feature>
<dbReference type="Gene3D" id="2.20.110.10">
    <property type="entry name" value="Histone H3 K4-specific methyltransferase SET7/9 N-terminal domain"/>
    <property type="match status" value="1"/>
</dbReference>
<dbReference type="AlphaFoldDB" id="A0A0A9ZHQ0"/>
<dbReference type="GO" id="GO:0031514">
    <property type="term" value="C:motile cilium"/>
    <property type="evidence" value="ECO:0007669"/>
    <property type="project" value="UniProtKB-SubCell"/>
</dbReference>
<reference evidence="6" key="1">
    <citation type="journal article" date="2014" name="PLoS ONE">
        <title>Transcriptome-Based Identification of ABC Transporters in the Western Tarnished Plant Bug Lygus hesperus.</title>
        <authorList>
            <person name="Hull J.J."/>
            <person name="Chaney K."/>
            <person name="Geib S.M."/>
            <person name="Fabrick J.A."/>
            <person name="Brent C.S."/>
            <person name="Walsh D."/>
            <person name="Lavine L.C."/>
        </authorList>
    </citation>
    <scope>NUCLEOTIDE SEQUENCE</scope>
</reference>
<evidence type="ECO:0000256" key="5">
    <source>
        <dbReference type="SAM" id="MobiDB-lite"/>
    </source>
</evidence>